<evidence type="ECO:0000256" key="7">
    <source>
        <dbReference type="ARBA" id="ARBA00047761"/>
    </source>
</evidence>
<dbReference type="InterPro" id="IPR036412">
    <property type="entry name" value="HAD-like_sf"/>
</dbReference>
<dbReference type="EC" id="3.1.3.16" evidence="2 9"/>
<feature type="region of interest" description="Disordered" evidence="10">
    <location>
        <begin position="470"/>
        <end position="642"/>
    </location>
</feature>
<keyword evidence="5 9" id="KW-0539">Nucleus</keyword>
<evidence type="ECO:0000256" key="9">
    <source>
        <dbReference type="RuleBase" id="RU366066"/>
    </source>
</evidence>
<dbReference type="SUPFAM" id="SSF52113">
    <property type="entry name" value="BRCT domain"/>
    <property type="match status" value="1"/>
</dbReference>
<keyword evidence="14" id="KW-1185">Reference proteome</keyword>
<sequence>MGANRTVVVLPTSKSAKIVKWKVSEGTIVYEGRVILLYDLNTNGDEGGQKRLKATEVGTVRRLIAKEGEILEPGQPLLEIEKGCSHPTVINDLCAECGADLRKQEVTTPHASVPMVHSVPELKVSEEQAEYLGKADEERLLKAKKLVLLVDLDQTLIHTTNDNIPNNIKDVYHFQLYSQHSPWYHTRLRPGTHDFLTHISEFYELHICTFGARNYAHMIAHFLDPDGKFFSHRILSRDECFDPNSKTANLKALFPVGDRLVCIIDDREDVWNYAPNLIHVKPYHFFQHTGDINAPPGLTKRENDESESGFDFSTLVKGITMKKKELKPPKLSSESETEDGELKEAVKFRKSVKGKGKRQSEGKKCSESDSDFPSSESNSNDEKYSSKTTEPKKALTVIKEEGEEVPEKMADETSKSEVSPVESSENSEECVSKGDTTVKEDETAGIEDLKKPCESVNLTESSESVTAITDTAVVDKVNEDSSPTKNESEIKNEGKSVELDSEEITPLEVNEDTSSKILGQETKSNVNEASCNDTSSIDQSIKEDDACEERKMEVDDKAVLSEVKAQENQSLKESSDLDTNKMEIDKNEDSSGSDLFDKDRLELSDSDNERRLLELSSSGEEEKLDSNLGNDENGKRKKKEKRVKFTDEKIESNLVELEETDDYLLYLEEILKTIHKSFYAEYEATQVAPDLKSIIPKVKKQVLAGSYLVFSGIIPTHVELETTRAYMVAVSLGAVVTKEIDENTTHVVAVRNGTAKVNAARRKRHIKIVTADWLWLCAERWEKVDERLYPVMGCENRSSRHPPAHCSSPEHSPNREIPNPKVPQSNFPVPNDRFMDSINPLMSFSSEDIATMAGEVEDILGSSESDSEEKTVGPSQVIETLAQSQDSSNSSSSSGDSLTGENVRGWCSRKRRREATDTEVDADIDDEEEESLSTKFRRGEALPSDLDLGDGDDDDSVGSDEPPDEISDGDWNMLGAALEKEFLEGD</sequence>
<dbReference type="InterPro" id="IPR023214">
    <property type="entry name" value="HAD_sf"/>
</dbReference>
<evidence type="ECO:0000256" key="6">
    <source>
        <dbReference type="ARBA" id="ARBA00040602"/>
    </source>
</evidence>
<dbReference type="Gene3D" id="2.40.50.100">
    <property type="match status" value="1"/>
</dbReference>
<dbReference type="FunFam" id="3.40.50.1000:FF:000040">
    <property type="entry name" value="RNA polymerase II subunit A C-terminal domain phosphatase"/>
    <property type="match status" value="1"/>
</dbReference>
<dbReference type="KEGG" id="btab:109042452"/>
<feature type="compositionally biased region" description="Basic and acidic residues" evidence="10">
    <location>
        <begin position="430"/>
        <end position="446"/>
    </location>
</feature>
<dbReference type="AlphaFoldDB" id="A0A9P0AHG4"/>
<reference evidence="13" key="1">
    <citation type="submission" date="2021-12" db="EMBL/GenBank/DDBJ databases">
        <authorList>
            <person name="King R."/>
        </authorList>
    </citation>
    <scope>NUCLEOTIDE SEQUENCE</scope>
</reference>
<dbReference type="PANTHER" id="PTHR23081:SF36">
    <property type="entry name" value="RNA POLYMERASE II SUBUNIT A C-TERMINAL DOMAIN PHOSPHATASE"/>
    <property type="match status" value="1"/>
</dbReference>
<dbReference type="Pfam" id="PF00533">
    <property type="entry name" value="BRCT"/>
    <property type="match status" value="1"/>
</dbReference>
<comment type="subcellular location">
    <subcellularLocation>
        <location evidence="1 9">Nucleus</location>
    </subcellularLocation>
</comment>
<comment type="catalytic activity">
    <reaction evidence="7 9">
        <text>O-phospho-L-seryl-[protein] + H2O = L-seryl-[protein] + phosphate</text>
        <dbReference type="Rhea" id="RHEA:20629"/>
        <dbReference type="Rhea" id="RHEA-COMP:9863"/>
        <dbReference type="Rhea" id="RHEA-COMP:11604"/>
        <dbReference type="ChEBI" id="CHEBI:15377"/>
        <dbReference type="ChEBI" id="CHEBI:29999"/>
        <dbReference type="ChEBI" id="CHEBI:43474"/>
        <dbReference type="ChEBI" id="CHEBI:83421"/>
        <dbReference type="EC" id="3.1.3.16"/>
    </reaction>
</comment>
<dbReference type="PANTHER" id="PTHR23081">
    <property type="entry name" value="RNA POLYMERASE II CTD PHOSPHATASE"/>
    <property type="match status" value="1"/>
</dbReference>
<feature type="region of interest" description="Disordered" evidence="10">
    <location>
        <begin position="882"/>
        <end position="971"/>
    </location>
</feature>
<dbReference type="NCBIfam" id="TIGR02250">
    <property type="entry name" value="FCP1_euk"/>
    <property type="match status" value="1"/>
</dbReference>
<evidence type="ECO:0000256" key="4">
    <source>
        <dbReference type="ARBA" id="ARBA00022912"/>
    </source>
</evidence>
<feature type="compositionally biased region" description="Low complexity" evidence="10">
    <location>
        <begin position="883"/>
        <end position="897"/>
    </location>
</feature>
<feature type="compositionally biased region" description="Polar residues" evidence="10">
    <location>
        <begin position="515"/>
        <end position="539"/>
    </location>
</feature>
<dbReference type="GO" id="GO:0005634">
    <property type="term" value="C:nucleus"/>
    <property type="evidence" value="ECO:0007669"/>
    <property type="project" value="UniProtKB-SubCell"/>
</dbReference>
<dbReference type="InterPro" id="IPR011053">
    <property type="entry name" value="Single_hybrid_motif"/>
</dbReference>
<dbReference type="CDD" id="cd06849">
    <property type="entry name" value="lipoyl_domain"/>
    <property type="match status" value="1"/>
</dbReference>
<dbReference type="Gene3D" id="1.10.287.10">
    <property type="entry name" value="S15/NS1, RNA-binding"/>
    <property type="match status" value="1"/>
</dbReference>
<feature type="compositionally biased region" description="Basic and acidic residues" evidence="10">
    <location>
        <begin position="358"/>
        <end position="367"/>
    </location>
</feature>
<comment type="function">
    <text evidence="9">This promotes the activity of RNA polymerase II.</text>
</comment>
<evidence type="ECO:0000256" key="8">
    <source>
        <dbReference type="ARBA" id="ARBA00048336"/>
    </source>
</evidence>
<organism evidence="13 14">
    <name type="scientific">Bemisia tabaci</name>
    <name type="common">Sweetpotato whitefly</name>
    <name type="synonym">Aleurodes tabaci</name>
    <dbReference type="NCBI Taxonomy" id="7038"/>
    <lineage>
        <taxon>Eukaryota</taxon>
        <taxon>Metazoa</taxon>
        <taxon>Ecdysozoa</taxon>
        <taxon>Arthropoda</taxon>
        <taxon>Hexapoda</taxon>
        <taxon>Insecta</taxon>
        <taxon>Pterygota</taxon>
        <taxon>Neoptera</taxon>
        <taxon>Paraneoptera</taxon>
        <taxon>Hemiptera</taxon>
        <taxon>Sternorrhyncha</taxon>
        <taxon>Aleyrodoidea</taxon>
        <taxon>Aleyrodidae</taxon>
        <taxon>Aleyrodinae</taxon>
        <taxon>Bemisia</taxon>
    </lineage>
</organism>
<dbReference type="EMBL" id="OU963867">
    <property type="protein sequence ID" value="CAH0391919.1"/>
    <property type="molecule type" value="Genomic_DNA"/>
</dbReference>
<feature type="domain" description="BRCT" evidence="11">
    <location>
        <begin position="698"/>
        <end position="791"/>
    </location>
</feature>
<feature type="compositionally biased region" description="Acidic residues" evidence="10">
    <location>
        <begin position="947"/>
        <end position="968"/>
    </location>
</feature>
<feature type="compositionally biased region" description="Basic and acidic residues" evidence="10">
    <location>
        <begin position="380"/>
        <end position="393"/>
    </location>
</feature>
<dbReference type="SMART" id="SM00577">
    <property type="entry name" value="CPDc"/>
    <property type="match status" value="1"/>
</dbReference>
<feature type="compositionally biased region" description="Basic and acidic residues" evidence="10">
    <location>
        <begin position="405"/>
        <end position="415"/>
    </location>
</feature>
<comment type="catalytic activity">
    <reaction evidence="8 9">
        <text>O-phospho-L-threonyl-[protein] + H2O = L-threonyl-[protein] + phosphate</text>
        <dbReference type="Rhea" id="RHEA:47004"/>
        <dbReference type="Rhea" id="RHEA-COMP:11060"/>
        <dbReference type="Rhea" id="RHEA-COMP:11605"/>
        <dbReference type="ChEBI" id="CHEBI:15377"/>
        <dbReference type="ChEBI" id="CHEBI:30013"/>
        <dbReference type="ChEBI" id="CHEBI:43474"/>
        <dbReference type="ChEBI" id="CHEBI:61977"/>
        <dbReference type="EC" id="3.1.3.16"/>
    </reaction>
</comment>
<evidence type="ECO:0000313" key="14">
    <source>
        <dbReference type="Proteomes" id="UP001152759"/>
    </source>
</evidence>
<feature type="compositionally biased region" description="Basic and acidic residues" evidence="10">
    <location>
        <begin position="486"/>
        <end position="498"/>
    </location>
</feature>
<dbReference type="Gene3D" id="3.40.50.1000">
    <property type="entry name" value="HAD superfamily/HAD-like"/>
    <property type="match status" value="1"/>
</dbReference>
<dbReference type="SUPFAM" id="SSF51230">
    <property type="entry name" value="Single hybrid motif"/>
    <property type="match status" value="1"/>
</dbReference>
<dbReference type="InterPro" id="IPR011947">
    <property type="entry name" value="FCP1_euk"/>
</dbReference>
<protein>
    <recommendedName>
        <fullName evidence="6 9">RNA polymerase II subunit A C-terminal domain phosphatase</fullName>
        <ecNumber evidence="2 9">3.1.3.16</ecNumber>
    </recommendedName>
</protein>
<keyword evidence="3 9" id="KW-0378">Hydrolase</keyword>
<accession>A0A9P0AHG4</accession>
<dbReference type="InterPro" id="IPR039189">
    <property type="entry name" value="Fcp1"/>
</dbReference>
<dbReference type="CDD" id="cd17729">
    <property type="entry name" value="BRCT_CTDP1"/>
    <property type="match status" value="1"/>
</dbReference>
<gene>
    <name evidence="13" type="ORF">BEMITA_LOCUS10490</name>
</gene>
<feature type="compositionally biased region" description="Basic and acidic residues" evidence="10">
    <location>
        <begin position="540"/>
        <end position="559"/>
    </location>
</feature>
<dbReference type="GO" id="GO:0008420">
    <property type="term" value="F:RNA polymerase II CTD heptapeptide repeat phosphatase activity"/>
    <property type="evidence" value="ECO:0007669"/>
    <property type="project" value="UniProtKB-UniRule"/>
</dbReference>
<dbReference type="Gene3D" id="3.40.50.10190">
    <property type="entry name" value="BRCT domain"/>
    <property type="match status" value="1"/>
</dbReference>
<evidence type="ECO:0000256" key="2">
    <source>
        <dbReference type="ARBA" id="ARBA00013081"/>
    </source>
</evidence>
<evidence type="ECO:0000256" key="3">
    <source>
        <dbReference type="ARBA" id="ARBA00022801"/>
    </source>
</evidence>
<evidence type="ECO:0000256" key="5">
    <source>
        <dbReference type="ARBA" id="ARBA00023242"/>
    </source>
</evidence>
<dbReference type="Proteomes" id="UP001152759">
    <property type="component" value="Chromosome 6"/>
</dbReference>
<feature type="compositionally biased region" description="Basic and acidic residues" evidence="10">
    <location>
        <begin position="573"/>
        <end position="613"/>
    </location>
</feature>
<evidence type="ECO:0000256" key="1">
    <source>
        <dbReference type="ARBA" id="ARBA00004123"/>
    </source>
</evidence>
<feature type="region of interest" description="Disordered" evidence="10">
    <location>
        <begin position="795"/>
        <end position="834"/>
    </location>
</feature>
<feature type="region of interest" description="Disordered" evidence="10">
    <location>
        <begin position="350"/>
        <end position="446"/>
    </location>
</feature>
<dbReference type="PROSITE" id="PS50969">
    <property type="entry name" value="FCP1"/>
    <property type="match status" value="1"/>
</dbReference>
<proteinExistence type="predicted"/>
<feature type="domain" description="FCP1 homology" evidence="12">
    <location>
        <begin position="141"/>
        <end position="305"/>
    </location>
</feature>
<evidence type="ECO:0000259" key="12">
    <source>
        <dbReference type="PROSITE" id="PS50969"/>
    </source>
</evidence>
<dbReference type="InterPro" id="IPR004274">
    <property type="entry name" value="FCP1_dom"/>
</dbReference>
<dbReference type="CDD" id="cd07521">
    <property type="entry name" value="HAD_FCP1-like"/>
    <property type="match status" value="1"/>
</dbReference>
<dbReference type="SUPFAM" id="SSF56784">
    <property type="entry name" value="HAD-like"/>
    <property type="match status" value="1"/>
</dbReference>
<evidence type="ECO:0000256" key="10">
    <source>
        <dbReference type="SAM" id="MobiDB-lite"/>
    </source>
</evidence>
<dbReference type="InterPro" id="IPR001357">
    <property type="entry name" value="BRCT_dom"/>
</dbReference>
<dbReference type="Pfam" id="PF03031">
    <property type="entry name" value="NIF"/>
    <property type="match status" value="1"/>
</dbReference>
<dbReference type="SMART" id="SM00292">
    <property type="entry name" value="BRCT"/>
    <property type="match status" value="1"/>
</dbReference>
<dbReference type="PROSITE" id="PS50172">
    <property type="entry name" value="BRCT"/>
    <property type="match status" value="1"/>
</dbReference>
<evidence type="ECO:0000313" key="13">
    <source>
        <dbReference type="EMBL" id="CAH0391919.1"/>
    </source>
</evidence>
<name>A0A9P0AHG4_BEMTA</name>
<feature type="compositionally biased region" description="Acidic residues" evidence="10">
    <location>
        <begin position="499"/>
        <end position="511"/>
    </location>
</feature>
<feature type="compositionally biased region" description="Acidic residues" evidence="10">
    <location>
        <begin position="917"/>
        <end position="931"/>
    </location>
</feature>
<dbReference type="InterPro" id="IPR036420">
    <property type="entry name" value="BRCT_dom_sf"/>
</dbReference>
<evidence type="ECO:0000259" key="11">
    <source>
        <dbReference type="PROSITE" id="PS50172"/>
    </source>
</evidence>
<keyword evidence="4" id="KW-0904">Protein phosphatase</keyword>
<dbReference type="FunFam" id="3.40.50.10190:FF:000007">
    <property type="entry name" value="RNA polymerase II subunit A C-terminal domain phosphatase"/>
    <property type="match status" value="1"/>
</dbReference>